<name>R7V640_CAPTE</name>
<dbReference type="InterPro" id="IPR000922">
    <property type="entry name" value="Lectin_gal-bd_dom"/>
</dbReference>
<dbReference type="GO" id="GO:0030246">
    <property type="term" value="F:carbohydrate binding"/>
    <property type="evidence" value="ECO:0007669"/>
    <property type="project" value="InterPro"/>
</dbReference>
<protein>
    <recommendedName>
        <fullName evidence="1">SUEL-type lectin domain-containing protein</fullName>
    </recommendedName>
</protein>
<reference evidence="4" key="1">
    <citation type="submission" date="2012-12" db="EMBL/GenBank/DDBJ databases">
        <authorList>
            <person name="Hellsten U."/>
            <person name="Grimwood J."/>
            <person name="Chapman J.A."/>
            <person name="Shapiro H."/>
            <person name="Aerts A."/>
            <person name="Otillar R.P."/>
            <person name="Terry A.Y."/>
            <person name="Boore J.L."/>
            <person name="Simakov O."/>
            <person name="Marletaz F."/>
            <person name="Cho S.-J."/>
            <person name="Edsinger-Gonzales E."/>
            <person name="Havlak P."/>
            <person name="Kuo D.-H."/>
            <person name="Larsson T."/>
            <person name="Lv J."/>
            <person name="Arendt D."/>
            <person name="Savage R."/>
            <person name="Osoegawa K."/>
            <person name="de Jong P."/>
            <person name="Lindberg D.R."/>
            <person name="Seaver E.C."/>
            <person name="Weisblat D.A."/>
            <person name="Putnam N.H."/>
            <person name="Grigoriev I.V."/>
            <person name="Rokhsar D.S."/>
        </authorList>
    </citation>
    <scope>NUCLEOTIDE SEQUENCE</scope>
    <source>
        <strain evidence="4">I ESC-2004</strain>
    </source>
</reference>
<dbReference type="Gene3D" id="2.60.120.740">
    <property type="match status" value="1"/>
</dbReference>
<dbReference type="PROSITE" id="PS50228">
    <property type="entry name" value="SUEL_LECTIN"/>
    <property type="match status" value="1"/>
</dbReference>
<dbReference type="PANTHER" id="PTHR46780">
    <property type="entry name" value="PROTEIN EVA-1"/>
    <property type="match status" value="1"/>
</dbReference>
<dbReference type="Pfam" id="PF02140">
    <property type="entry name" value="SUEL_Lectin"/>
    <property type="match status" value="1"/>
</dbReference>
<reference evidence="3" key="3">
    <citation type="submission" date="2015-06" db="UniProtKB">
        <authorList>
            <consortium name="EnsemblMetazoa"/>
        </authorList>
    </citation>
    <scope>IDENTIFICATION</scope>
</reference>
<accession>R7V640</accession>
<dbReference type="InterPro" id="IPR043159">
    <property type="entry name" value="Lectin_gal-bd_sf"/>
</dbReference>
<proteinExistence type="predicted"/>
<evidence type="ECO:0000313" key="2">
    <source>
        <dbReference type="EMBL" id="ELU11811.1"/>
    </source>
</evidence>
<dbReference type="EMBL" id="KB296399">
    <property type="protein sequence ID" value="ELU11811.1"/>
    <property type="molecule type" value="Genomic_DNA"/>
</dbReference>
<dbReference type="EnsemblMetazoa" id="CapteT77625">
    <property type="protein sequence ID" value="CapteP77625"/>
    <property type="gene ID" value="CapteG77625"/>
</dbReference>
<evidence type="ECO:0000313" key="3">
    <source>
        <dbReference type="EnsemblMetazoa" id="CapteP77625"/>
    </source>
</evidence>
<sequence>SDESTITCGGEFFEVSCPVGSQLHLPILRWGRTADGSVCPHDDILSVECLSTEAPSIIRAVCEGEPKCNFEVSRHTLQDPCYNTYKYLNATHTC</sequence>
<dbReference type="AlphaFoldDB" id="R7V640"/>
<gene>
    <name evidence="2" type="ORF">CAPTEDRAFT_77625</name>
</gene>
<evidence type="ECO:0000313" key="4">
    <source>
        <dbReference type="Proteomes" id="UP000014760"/>
    </source>
</evidence>
<feature type="domain" description="SUEL-type lectin" evidence="1">
    <location>
        <begin position="7"/>
        <end position="94"/>
    </location>
</feature>
<feature type="non-terminal residue" evidence="2">
    <location>
        <position position="1"/>
    </location>
</feature>
<dbReference type="HOGENOM" id="CLU_143201_1_0_1"/>
<dbReference type="OMA" id="QNINCHL"/>
<dbReference type="OrthoDB" id="6120134at2759"/>
<dbReference type="EMBL" id="AMQN01019897">
    <property type="status" value="NOT_ANNOTATED_CDS"/>
    <property type="molecule type" value="Genomic_DNA"/>
</dbReference>
<reference evidence="2 4" key="2">
    <citation type="journal article" date="2013" name="Nature">
        <title>Insights into bilaterian evolution from three spiralian genomes.</title>
        <authorList>
            <person name="Simakov O."/>
            <person name="Marletaz F."/>
            <person name="Cho S.J."/>
            <person name="Edsinger-Gonzales E."/>
            <person name="Havlak P."/>
            <person name="Hellsten U."/>
            <person name="Kuo D.H."/>
            <person name="Larsson T."/>
            <person name="Lv J."/>
            <person name="Arendt D."/>
            <person name="Savage R."/>
            <person name="Osoegawa K."/>
            <person name="de Jong P."/>
            <person name="Grimwood J."/>
            <person name="Chapman J.A."/>
            <person name="Shapiro H."/>
            <person name="Aerts A."/>
            <person name="Otillar R.P."/>
            <person name="Terry A.Y."/>
            <person name="Boore J.L."/>
            <person name="Grigoriev I.V."/>
            <person name="Lindberg D.R."/>
            <person name="Seaver E.C."/>
            <person name="Weisblat D.A."/>
            <person name="Putnam N.H."/>
            <person name="Rokhsar D.S."/>
        </authorList>
    </citation>
    <scope>NUCLEOTIDE SEQUENCE</scope>
    <source>
        <strain evidence="2 4">I ESC-2004</strain>
    </source>
</reference>
<feature type="non-terminal residue" evidence="2">
    <location>
        <position position="94"/>
    </location>
</feature>
<keyword evidence="4" id="KW-1185">Reference proteome</keyword>
<evidence type="ECO:0000259" key="1">
    <source>
        <dbReference type="PROSITE" id="PS50228"/>
    </source>
</evidence>
<dbReference type="STRING" id="283909.R7V640"/>
<dbReference type="Proteomes" id="UP000014760">
    <property type="component" value="Unassembled WGS sequence"/>
</dbReference>
<organism evidence="2">
    <name type="scientific">Capitella teleta</name>
    <name type="common">Polychaete worm</name>
    <dbReference type="NCBI Taxonomy" id="283909"/>
    <lineage>
        <taxon>Eukaryota</taxon>
        <taxon>Metazoa</taxon>
        <taxon>Spiralia</taxon>
        <taxon>Lophotrochozoa</taxon>
        <taxon>Annelida</taxon>
        <taxon>Polychaeta</taxon>
        <taxon>Sedentaria</taxon>
        <taxon>Scolecida</taxon>
        <taxon>Capitellidae</taxon>
        <taxon>Capitella</taxon>
    </lineage>
</organism>